<dbReference type="InterPro" id="IPR038109">
    <property type="entry name" value="DNA_bind_recomb_sf"/>
</dbReference>
<organism evidence="2">
    <name type="scientific">Enterocloster bolteae</name>
    <dbReference type="NCBI Taxonomy" id="208479"/>
    <lineage>
        <taxon>Bacteria</taxon>
        <taxon>Bacillati</taxon>
        <taxon>Bacillota</taxon>
        <taxon>Clostridia</taxon>
        <taxon>Lachnospirales</taxon>
        <taxon>Lachnospiraceae</taxon>
        <taxon>Enterocloster</taxon>
    </lineage>
</organism>
<protein>
    <recommendedName>
        <fullName evidence="1">Recombinase zinc beta ribbon domain-containing protein</fullName>
    </recommendedName>
</protein>
<dbReference type="AlphaFoldDB" id="A0A6N2WRB1"/>
<sequence>MLQKTFTEDYLNGIRKKNVGQRTRYYVKGSHLAIISSEIFDKVQAEMLNRARLLRTADGNQISSGNRYSSKYLLSNLLVCGNCGGGFRRRTERGKIVWRCGTRVEKGKAECKNSPTLNDQDVREMLGKVVCNGEYDENVVKDRVKRIDVYEKRLIICYAEKEGYQICEL</sequence>
<evidence type="ECO:0000259" key="1">
    <source>
        <dbReference type="Pfam" id="PF13408"/>
    </source>
</evidence>
<reference evidence="2" key="1">
    <citation type="submission" date="2019-11" db="EMBL/GenBank/DDBJ databases">
        <authorList>
            <person name="Feng L."/>
        </authorList>
    </citation>
    <scope>NUCLEOTIDE SEQUENCE</scope>
    <source>
        <strain evidence="2">CbolteaeLFYP116</strain>
    </source>
</reference>
<name>A0A6N2WRB1_9FIRM</name>
<accession>A0A6N2WRB1</accession>
<dbReference type="Gene3D" id="3.90.1750.20">
    <property type="entry name" value="Putative Large Serine Recombinase, Chain B, Domain 2"/>
    <property type="match status" value="1"/>
</dbReference>
<dbReference type="Pfam" id="PF13408">
    <property type="entry name" value="Zn_ribbon_recom"/>
    <property type="match status" value="1"/>
</dbReference>
<dbReference type="InterPro" id="IPR025827">
    <property type="entry name" value="Zn_ribbon_recom_dom"/>
</dbReference>
<feature type="domain" description="Recombinase zinc beta ribbon" evidence="1">
    <location>
        <begin position="73"/>
        <end position="126"/>
    </location>
</feature>
<proteinExistence type="predicted"/>
<dbReference type="EMBL" id="CACRTF010000017">
    <property type="protein sequence ID" value="VYT44011.1"/>
    <property type="molecule type" value="Genomic_DNA"/>
</dbReference>
<gene>
    <name evidence="2" type="ORF">CBLFYP116_03829</name>
</gene>
<evidence type="ECO:0000313" key="2">
    <source>
        <dbReference type="EMBL" id="VYT44011.1"/>
    </source>
</evidence>